<evidence type="ECO:0000256" key="1">
    <source>
        <dbReference type="ARBA" id="ARBA00005254"/>
    </source>
</evidence>
<dbReference type="PANTHER" id="PTHR42964">
    <property type="entry name" value="ENOYL-COA HYDRATASE"/>
    <property type="match status" value="1"/>
</dbReference>
<dbReference type="Pfam" id="PF00378">
    <property type="entry name" value="ECH_1"/>
    <property type="match status" value="1"/>
</dbReference>
<name>A0A956NC75_UNCEI</name>
<evidence type="ECO:0000313" key="2">
    <source>
        <dbReference type="EMBL" id="MCA9756283.1"/>
    </source>
</evidence>
<comment type="caution">
    <text evidence="2">The sequence shown here is derived from an EMBL/GenBank/DDBJ whole genome shotgun (WGS) entry which is preliminary data.</text>
</comment>
<comment type="similarity">
    <text evidence="1">Belongs to the enoyl-CoA hydratase/isomerase family.</text>
</comment>
<reference evidence="2" key="1">
    <citation type="submission" date="2020-04" db="EMBL/GenBank/DDBJ databases">
        <authorList>
            <person name="Zhang T."/>
        </authorList>
    </citation>
    <scope>NUCLEOTIDE SEQUENCE</scope>
    <source>
        <strain evidence="2">HKST-UBA02</strain>
    </source>
</reference>
<dbReference type="InterPro" id="IPR051683">
    <property type="entry name" value="Enoyl-CoA_Hydratase/Isomerase"/>
</dbReference>
<dbReference type="Proteomes" id="UP000739538">
    <property type="component" value="Unassembled WGS sequence"/>
</dbReference>
<sequence length="275" mass="29032">MEPKLQVHDRGPVREIRLHRPEVHNAFDEELISAIATAFDDVRADVENGVGIRAVVLSGEGKSFCAGADLHYMKSIASYGEAENRADAARLSRMFLSVRTCPVYVIARVQGAALGGGTGLVAAADRAVAAASTKFGFTEVRLGIVPAVISPFVLDRIGAAHGRALFPTGERFGADEALRIGLIDRVVPDDALDDAVDTILSALLAAGPAASRDAKQLATEVAAALPLPEDAGADVFAMTAERIARLRGSAEGQEGMSAFLEKRPTHWVTPPPTRD</sequence>
<reference evidence="2" key="2">
    <citation type="journal article" date="2021" name="Microbiome">
        <title>Successional dynamics and alternative stable states in a saline activated sludge microbial community over 9 years.</title>
        <authorList>
            <person name="Wang Y."/>
            <person name="Ye J."/>
            <person name="Ju F."/>
            <person name="Liu L."/>
            <person name="Boyd J.A."/>
            <person name="Deng Y."/>
            <person name="Parks D.H."/>
            <person name="Jiang X."/>
            <person name="Yin X."/>
            <person name="Woodcroft B.J."/>
            <person name="Tyson G.W."/>
            <person name="Hugenholtz P."/>
            <person name="Polz M.F."/>
            <person name="Zhang T."/>
        </authorList>
    </citation>
    <scope>NUCLEOTIDE SEQUENCE</scope>
    <source>
        <strain evidence="2">HKST-UBA02</strain>
    </source>
</reference>
<dbReference type="PANTHER" id="PTHR42964:SF1">
    <property type="entry name" value="POLYKETIDE BIOSYNTHESIS ENOYL-COA HYDRATASE PKSH-RELATED"/>
    <property type="match status" value="1"/>
</dbReference>
<dbReference type="InterPro" id="IPR029045">
    <property type="entry name" value="ClpP/crotonase-like_dom_sf"/>
</dbReference>
<dbReference type="GO" id="GO:0003824">
    <property type="term" value="F:catalytic activity"/>
    <property type="evidence" value="ECO:0007669"/>
    <property type="project" value="UniProtKB-ARBA"/>
</dbReference>
<dbReference type="InterPro" id="IPR001753">
    <property type="entry name" value="Enoyl-CoA_hydra/iso"/>
</dbReference>
<dbReference type="EMBL" id="JAGQHS010000048">
    <property type="protein sequence ID" value="MCA9756283.1"/>
    <property type="molecule type" value="Genomic_DNA"/>
</dbReference>
<organism evidence="2 3">
    <name type="scientific">Eiseniibacteriota bacterium</name>
    <dbReference type="NCBI Taxonomy" id="2212470"/>
    <lineage>
        <taxon>Bacteria</taxon>
        <taxon>Candidatus Eiseniibacteriota</taxon>
    </lineage>
</organism>
<evidence type="ECO:0000313" key="3">
    <source>
        <dbReference type="Proteomes" id="UP000739538"/>
    </source>
</evidence>
<accession>A0A956NC75</accession>
<dbReference type="InterPro" id="IPR014748">
    <property type="entry name" value="Enoyl-CoA_hydra_C"/>
</dbReference>
<dbReference type="AlphaFoldDB" id="A0A956NC75"/>
<dbReference type="Gene3D" id="1.10.12.10">
    <property type="entry name" value="Lyase 2-enoyl-coa Hydratase, Chain A, domain 2"/>
    <property type="match status" value="1"/>
</dbReference>
<gene>
    <name evidence="2" type="ORF">KDA27_10820</name>
</gene>
<dbReference type="Gene3D" id="3.90.226.10">
    <property type="entry name" value="2-enoyl-CoA Hydratase, Chain A, domain 1"/>
    <property type="match status" value="1"/>
</dbReference>
<proteinExistence type="inferred from homology"/>
<dbReference type="CDD" id="cd06558">
    <property type="entry name" value="crotonase-like"/>
    <property type="match status" value="1"/>
</dbReference>
<dbReference type="SUPFAM" id="SSF52096">
    <property type="entry name" value="ClpP/crotonase"/>
    <property type="match status" value="1"/>
</dbReference>
<protein>
    <submittedName>
        <fullName evidence="2">Enoyl-CoA hydratase/isomerase family protein</fullName>
    </submittedName>
</protein>